<evidence type="ECO:0000256" key="1">
    <source>
        <dbReference type="ARBA" id="ARBA00023125"/>
    </source>
</evidence>
<organism evidence="4 5">
    <name type="scientific">Meridianimarinicoccus aquatilis</name>
    <dbReference type="NCBI Taxonomy" id="2552766"/>
    <lineage>
        <taxon>Bacteria</taxon>
        <taxon>Pseudomonadati</taxon>
        <taxon>Pseudomonadota</taxon>
        <taxon>Alphaproteobacteria</taxon>
        <taxon>Rhodobacterales</taxon>
        <taxon>Paracoccaceae</taxon>
        <taxon>Meridianimarinicoccus</taxon>
    </lineage>
</organism>
<dbReference type="PANTHER" id="PTHR30328:SF54">
    <property type="entry name" value="HTH-TYPE TRANSCRIPTIONAL REPRESSOR SCO4008"/>
    <property type="match status" value="1"/>
</dbReference>
<feature type="DNA-binding region" description="H-T-H motif" evidence="2">
    <location>
        <begin position="40"/>
        <end position="59"/>
    </location>
</feature>
<dbReference type="SUPFAM" id="SSF46689">
    <property type="entry name" value="Homeodomain-like"/>
    <property type="match status" value="1"/>
</dbReference>
<dbReference type="InterPro" id="IPR009057">
    <property type="entry name" value="Homeodomain-like_sf"/>
</dbReference>
<dbReference type="OrthoDB" id="2356263at2"/>
<dbReference type="InterPro" id="IPR050109">
    <property type="entry name" value="HTH-type_TetR-like_transc_reg"/>
</dbReference>
<feature type="domain" description="HTH tetR-type" evidence="3">
    <location>
        <begin position="17"/>
        <end position="77"/>
    </location>
</feature>
<evidence type="ECO:0000313" key="5">
    <source>
        <dbReference type="Proteomes" id="UP000294562"/>
    </source>
</evidence>
<dbReference type="SUPFAM" id="SSF48498">
    <property type="entry name" value="Tetracyclin repressor-like, C-terminal domain"/>
    <property type="match status" value="1"/>
</dbReference>
<dbReference type="PRINTS" id="PR00455">
    <property type="entry name" value="HTHTETR"/>
</dbReference>
<dbReference type="InterPro" id="IPR001647">
    <property type="entry name" value="HTH_TetR"/>
</dbReference>
<protein>
    <submittedName>
        <fullName evidence="4">TetR family transcriptional regulator</fullName>
    </submittedName>
</protein>
<dbReference type="Pfam" id="PF17938">
    <property type="entry name" value="TetR_C_29"/>
    <property type="match status" value="1"/>
</dbReference>
<reference evidence="4 5" key="1">
    <citation type="submission" date="2019-03" db="EMBL/GenBank/DDBJ databases">
        <title>Rhodobacteraceae bacterium SM1902, a new member of the family Rhodobacteraceae isolated from Yantai.</title>
        <authorList>
            <person name="Sun Y."/>
        </authorList>
    </citation>
    <scope>NUCLEOTIDE SEQUENCE [LARGE SCALE GENOMIC DNA]</scope>
    <source>
        <strain evidence="4 5">SM1902</strain>
    </source>
</reference>
<dbReference type="RefSeq" id="WP_133341232.1">
    <property type="nucleotide sequence ID" value="NZ_SMZO01000003.1"/>
</dbReference>
<dbReference type="EMBL" id="SMZO01000003">
    <property type="protein sequence ID" value="TDL91078.1"/>
    <property type="molecule type" value="Genomic_DNA"/>
</dbReference>
<dbReference type="Gene3D" id="1.10.357.10">
    <property type="entry name" value="Tetracycline Repressor, domain 2"/>
    <property type="match status" value="1"/>
</dbReference>
<keyword evidence="1 2" id="KW-0238">DNA-binding</keyword>
<dbReference type="PROSITE" id="PS50977">
    <property type="entry name" value="HTH_TETR_2"/>
    <property type="match status" value="1"/>
</dbReference>
<dbReference type="Pfam" id="PF00440">
    <property type="entry name" value="TetR_N"/>
    <property type="match status" value="1"/>
</dbReference>
<evidence type="ECO:0000313" key="4">
    <source>
        <dbReference type="EMBL" id="TDL91078.1"/>
    </source>
</evidence>
<comment type="caution">
    <text evidence="4">The sequence shown here is derived from an EMBL/GenBank/DDBJ whole genome shotgun (WGS) entry which is preliminary data.</text>
</comment>
<proteinExistence type="predicted"/>
<accession>A0A4R6B567</accession>
<dbReference type="Proteomes" id="UP000294562">
    <property type="component" value="Unassembled WGS sequence"/>
</dbReference>
<dbReference type="AlphaFoldDB" id="A0A4R6B567"/>
<evidence type="ECO:0000256" key="2">
    <source>
        <dbReference type="PROSITE-ProRule" id="PRU00335"/>
    </source>
</evidence>
<dbReference type="InterPro" id="IPR036271">
    <property type="entry name" value="Tet_transcr_reg_TetR-rel_C_sf"/>
</dbReference>
<dbReference type="InterPro" id="IPR041474">
    <property type="entry name" value="NicS_C"/>
</dbReference>
<evidence type="ECO:0000259" key="3">
    <source>
        <dbReference type="PROSITE" id="PS50977"/>
    </source>
</evidence>
<name>A0A4R6B567_9RHOB</name>
<keyword evidence="5" id="KW-1185">Reference proteome</keyword>
<dbReference type="GO" id="GO:0003677">
    <property type="term" value="F:DNA binding"/>
    <property type="evidence" value="ECO:0007669"/>
    <property type="project" value="UniProtKB-UniRule"/>
</dbReference>
<dbReference type="PANTHER" id="PTHR30328">
    <property type="entry name" value="TRANSCRIPTIONAL REPRESSOR"/>
    <property type="match status" value="1"/>
</dbReference>
<gene>
    <name evidence="4" type="ORF">E2L05_02035</name>
</gene>
<sequence>MAAEGSMPNVRKKRDAASTRAAILQAALDEFSEMGHGGARVDRIASRAGVSKPMIYDYFGGRDAVYAAALREAILRNRHQEAAFDADLDDPHAALRALVVFLMDHFRQNPWFMRMLSAENLLGAETILQMGDDIGGASILVTRLGEILQRGVDQGAFRDDVTPVEAYVFIVSLCCFPVSNMHTLRAAFGAQIDEAWLKQHADRSAEMFLCFLKSELS</sequence>